<sequence>MRQVTSATAILALLSWKHVAVHAFFFSTQVHPNSVHSGRNLWKGDIGWTITRGRMKRTSSSMTTIHMATKSGAQAITSYDDFEFCVLGISPFEDEEEEEHEDGTIAAANIRPLPPDRRARPALVFFNAPWCGPCRLAVPVFRDVIRDCANQVDAYEVDVDDLPEVAEALGVVSIPTIQLYVSGSDQDEEESENDQDIFGMEDEAVAIETIVGCVSRNVLGDTVDKVLEDYYNFP</sequence>
<dbReference type="PROSITE" id="PS51352">
    <property type="entry name" value="THIOREDOXIN_2"/>
    <property type="match status" value="1"/>
</dbReference>
<protein>
    <recommendedName>
        <fullName evidence="2">Thioredoxin domain-containing protein</fullName>
    </recommendedName>
</protein>
<dbReference type="EMBL" id="HBFR01028686">
    <property type="protein sequence ID" value="CAD8893627.1"/>
    <property type="molecule type" value="Transcribed_RNA"/>
</dbReference>
<gene>
    <name evidence="3" type="ORF">CHYS00102_LOCUS20835</name>
    <name evidence="4" type="ORF">CHYS00102_LOCUS20836</name>
</gene>
<feature type="signal peptide" evidence="1">
    <location>
        <begin position="1"/>
        <end position="23"/>
    </location>
</feature>
<name>A0A6U5J2N2_9STRA</name>
<dbReference type="EMBL" id="HBFR01028685">
    <property type="protein sequence ID" value="CAD8893626.1"/>
    <property type="molecule type" value="Transcribed_RNA"/>
</dbReference>
<dbReference type="GO" id="GO:0005737">
    <property type="term" value="C:cytoplasm"/>
    <property type="evidence" value="ECO:0007669"/>
    <property type="project" value="TreeGrafter"/>
</dbReference>
<dbReference type="PANTHER" id="PTHR45663:SF11">
    <property type="entry name" value="GEO12009P1"/>
    <property type="match status" value="1"/>
</dbReference>
<dbReference type="PANTHER" id="PTHR45663">
    <property type="entry name" value="GEO12009P1"/>
    <property type="match status" value="1"/>
</dbReference>
<reference evidence="3" key="1">
    <citation type="submission" date="2021-01" db="EMBL/GenBank/DDBJ databases">
        <authorList>
            <person name="Corre E."/>
            <person name="Pelletier E."/>
            <person name="Niang G."/>
            <person name="Scheremetjew M."/>
            <person name="Finn R."/>
            <person name="Kale V."/>
            <person name="Holt S."/>
            <person name="Cochrane G."/>
            <person name="Meng A."/>
            <person name="Brown T."/>
            <person name="Cohen L."/>
        </authorList>
    </citation>
    <scope>NUCLEOTIDE SEQUENCE</scope>
    <source>
        <strain evidence="3">308</strain>
    </source>
</reference>
<dbReference type="Pfam" id="PF00085">
    <property type="entry name" value="Thioredoxin"/>
    <property type="match status" value="1"/>
</dbReference>
<keyword evidence="1" id="KW-0732">Signal</keyword>
<dbReference type="InterPro" id="IPR036249">
    <property type="entry name" value="Thioredoxin-like_sf"/>
</dbReference>
<dbReference type="GO" id="GO:0015035">
    <property type="term" value="F:protein-disulfide reductase activity"/>
    <property type="evidence" value="ECO:0007669"/>
    <property type="project" value="TreeGrafter"/>
</dbReference>
<evidence type="ECO:0000259" key="2">
    <source>
        <dbReference type="PROSITE" id="PS51352"/>
    </source>
</evidence>
<feature type="chain" id="PRO_5035585800" description="Thioredoxin domain-containing protein" evidence="1">
    <location>
        <begin position="24"/>
        <end position="234"/>
    </location>
</feature>
<organism evidence="3">
    <name type="scientific">Corethron hystrix</name>
    <dbReference type="NCBI Taxonomy" id="216773"/>
    <lineage>
        <taxon>Eukaryota</taxon>
        <taxon>Sar</taxon>
        <taxon>Stramenopiles</taxon>
        <taxon>Ochrophyta</taxon>
        <taxon>Bacillariophyta</taxon>
        <taxon>Coscinodiscophyceae</taxon>
        <taxon>Corethrophycidae</taxon>
        <taxon>Corethrales</taxon>
        <taxon>Corethraceae</taxon>
        <taxon>Corethron</taxon>
    </lineage>
</organism>
<dbReference type="CDD" id="cd02947">
    <property type="entry name" value="TRX_family"/>
    <property type="match status" value="1"/>
</dbReference>
<dbReference type="AlphaFoldDB" id="A0A6U5J2N2"/>
<feature type="domain" description="Thioredoxin" evidence="2">
    <location>
        <begin position="86"/>
        <end position="228"/>
    </location>
</feature>
<dbReference type="InterPro" id="IPR013766">
    <property type="entry name" value="Thioredoxin_domain"/>
</dbReference>
<evidence type="ECO:0000256" key="1">
    <source>
        <dbReference type="SAM" id="SignalP"/>
    </source>
</evidence>
<evidence type="ECO:0000313" key="3">
    <source>
        <dbReference type="EMBL" id="CAD8893626.1"/>
    </source>
</evidence>
<proteinExistence type="predicted"/>
<dbReference type="Gene3D" id="3.40.30.10">
    <property type="entry name" value="Glutaredoxin"/>
    <property type="match status" value="1"/>
</dbReference>
<evidence type="ECO:0000313" key="4">
    <source>
        <dbReference type="EMBL" id="CAD8893627.1"/>
    </source>
</evidence>
<accession>A0A6U5J2N2</accession>
<dbReference type="SUPFAM" id="SSF52833">
    <property type="entry name" value="Thioredoxin-like"/>
    <property type="match status" value="1"/>
</dbReference>